<accession>A0ABP9WER6</accession>
<keyword evidence="4 6" id="KW-1133">Transmembrane helix</keyword>
<feature type="domain" description="Cardiolipin synthase N-terminal" evidence="7">
    <location>
        <begin position="15"/>
        <end position="58"/>
    </location>
</feature>
<evidence type="ECO:0000256" key="4">
    <source>
        <dbReference type="ARBA" id="ARBA00022989"/>
    </source>
</evidence>
<dbReference type="EMBL" id="BAABRR010000003">
    <property type="protein sequence ID" value="GAA5518303.1"/>
    <property type="molecule type" value="Genomic_DNA"/>
</dbReference>
<comment type="subcellular location">
    <subcellularLocation>
        <location evidence="1">Cell membrane</location>
        <topology evidence="1">Multi-pass membrane protein</topology>
    </subcellularLocation>
</comment>
<evidence type="ECO:0000313" key="9">
    <source>
        <dbReference type="Proteomes" id="UP001426770"/>
    </source>
</evidence>
<evidence type="ECO:0000256" key="5">
    <source>
        <dbReference type="ARBA" id="ARBA00023136"/>
    </source>
</evidence>
<evidence type="ECO:0000256" key="1">
    <source>
        <dbReference type="ARBA" id="ARBA00004651"/>
    </source>
</evidence>
<keyword evidence="5 6" id="KW-0472">Membrane</keyword>
<sequence>MHGDMRLLLPLFYIALTVYALADIVQQPSENPHHLPKVGWILLVVFVPYIGAGAWLLVKYLDGPQRRPLPPTPLAPDDDPAYRVWLNEQERRRSLGGE</sequence>
<evidence type="ECO:0000256" key="6">
    <source>
        <dbReference type="SAM" id="Phobius"/>
    </source>
</evidence>
<evidence type="ECO:0000256" key="2">
    <source>
        <dbReference type="ARBA" id="ARBA00022475"/>
    </source>
</evidence>
<organism evidence="8 9">
    <name type="scientific">Demequina sediminis</name>
    <dbReference type="NCBI Taxonomy" id="1930058"/>
    <lineage>
        <taxon>Bacteria</taxon>
        <taxon>Bacillati</taxon>
        <taxon>Actinomycetota</taxon>
        <taxon>Actinomycetes</taxon>
        <taxon>Micrococcales</taxon>
        <taxon>Demequinaceae</taxon>
        <taxon>Demequina</taxon>
    </lineage>
</organism>
<evidence type="ECO:0000256" key="3">
    <source>
        <dbReference type="ARBA" id="ARBA00022692"/>
    </source>
</evidence>
<reference evidence="8 9" key="1">
    <citation type="submission" date="2024-02" db="EMBL/GenBank/DDBJ databases">
        <title>Lysinimicrobium sediminis NBRC 112286.</title>
        <authorList>
            <person name="Ichikawa N."/>
            <person name="Katano-Makiyama Y."/>
            <person name="Hidaka K."/>
        </authorList>
    </citation>
    <scope>NUCLEOTIDE SEQUENCE [LARGE SCALE GENOMIC DNA]</scope>
    <source>
        <strain evidence="8 9">NBRC 112286</strain>
    </source>
</reference>
<dbReference type="InterPro" id="IPR027379">
    <property type="entry name" value="CLS_N"/>
</dbReference>
<dbReference type="Proteomes" id="UP001426770">
    <property type="component" value="Unassembled WGS sequence"/>
</dbReference>
<keyword evidence="2" id="KW-1003">Cell membrane</keyword>
<gene>
    <name evidence="8" type="ORF">Lsed01_00725</name>
</gene>
<proteinExistence type="predicted"/>
<evidence type="ECO:0000259" key="7">
    <source>
        <dbReference type="Pfam" id="PF13396"/>
    </source>
</evidence>
<protein>
    <recommendedName>
        <fullName evidence="7">Cardiolipin synthase N-terminal domain-containing protein</fullName>
    </recommendedName>
</protein>
<keyword evidence="3 6" id="KW-0812">Transmembrane</keyword>
<evidence type="ECO:0000313" key="8">
    <source>
        <dbReference type="EMBL" id="GAA5518303.1"/>
    </source>
</evidence>
<dbReference type="Pfam" id="PF13396">
    <property type="entry name" value="PLDc_N"/>
    <property type="match status" value="1"/>
</dbReference>
<comment type="caution">
    <text evidence="8">The sequence shown here is derived from an EMBL/GenBank/DDBJ whole genome shotgun (WGS) entry which is preliminary data.</text>
</comment>
<keyword evidence="9" id="KW-1185">Reference proteome</keyword>
<feature type="transmembrane region" description="Helical" evidence="6">
    <location>
        <begin position="38"/>
        <end position="58"/>
    </location>
</feature>
<name>A0ABP9WER6_9MICO</name>